<name>A0A6A1VPD9_9ROSI</name>
<evidence type="ECO:0000313" key="2">
    <source>
        <dbReference type="EMBL" id="KAB1214555.1"/>
    </source>
</evidence>
<proteinExistence type="predicted"/>
<evidence type="ECO:0000256" key="1">
    <source>
        <dbReference type="SAM" id="MobiDB-lite"/>
    </source>
</evidence>
<dbReference type="AlphaFoldDB" id="A0A6A1VPD9"/>
<accession>A0A6A1VPD9</accession>
<dbReference type="PANTHER" id="PTHR35291">
    <property type="entry name" value="PROTEIN SHROOM-LIKE"/>
    <property type="match status" value="1"/>
</dbReference>
<dbReference type="OrthoDB" id="1097853at2759"/>
<organism evidence="2 3">
    <name type="scientific">Morella rubra</name>
    <name type="common">Chinese bayberry</name>
    <dbReference type="NCBI Taxonomy" id="262757"/>
    <lineage>
        <taxon>Eukaryota</taxon>
        <taxon>Viridiplantae</taxon>
        <taxon>Streptophyta</taxon>
        <taxon>Embryophyta</taxon>
        <taxon>Tracheophyta</taxon>
        <taxon>Spermatophyta</taxon>
        <taxon>Magnoliopsida</taxon>
        <taxon>eudicotyledons</taxon>
        <taxon>Gunneridae</taxon>
        <taxon>Pentapetalae</taxon>
        <taxon>rosids</taxon>
        <taxon>fabids</taxon>
        <taxon>Fagales</taxon>
        <taxon>Myricaceae</taxon>
        <taxon>Morella</taxon>
    </lineage>
</organism>
<evidence type="ECO:0000313" key="3">
    <source>
        <dbReference type="Proteomes" id="UP000516437"/>
    </source>
</evidence>
<feature type="compositionally biased region" description="Basic residues" evidence="1">
    <location>
        <begin position="1"/>
        <end position="11"/>
    </location>
</feature>
<sequence>MFRAFSTRRSRGRYERLSDDQPADVPQEKLKRATSLPARIFSTSRKLASELSFPRNSHHEVKPAKKVTKSHPLFSLFDSRPKKKTTAKPEFSRYLEYVKEGGLWDMNLNKPVIHYK</sequence>
<dbReference type="Proteomes" id="UP000516437">
    <property type="component" value="Chromosome 5"/>
</dbReference>
<protein>
    <submittedName>
        <fullName evidence="2">Uncharacterized protein</fullName>
    </submittedName>
</protein>
<comment type="caution">
    <text evidence="2">The sequence shown here is derived from an EMBL/GenBank/DDBJ whole genome shotgun (WGS) entry which is preliminary data.</text>
</comment>
<dbReference type="PANTHER" id="PTHR35291:SF3">
    <property type="entry name" value="PROTEIN SHROOM-LIKE"/>
    <property type="match status" value="1"/>
</dbReference>
<keyword evidence="3" id="KW-1185">Reference proteome</keyword>
<reference evidence="2 3" key="1">
    <citation type="journal article" date="2019" name="Plant Biotechnol. J.">
        <title>The red bayberry genome and genetic basis of sex determination.</title>
        <authorList>
            <person name="Jia H.M."/>
            <person name="Jia H.J."/>
            <person name="Cai Q.L."/>
            <person name="Wang Y."/>
            <person name="Zhao H.B."/>
            <person name="Yang W.F."/>
            <person name="Wang G.Y."/>
            <person name="Li Y.H."/>
            <person name="Zhan D.L."/>
            <person name="Shen Y.T."/>
            <person name="Niu Q.F."/>
            <person name="Chang L."/>
            <person name="Qiu J."/>
            <person name="Zhao L."/>
            <person name="Xie H.B."/>
            <person name="Fu W.Y."/>
            <person name="Jin J."/>
            <person name="Li X.W."/>
            <person name="Jiao Y."/>
            <person name="Zhou C.C."/>
            <person name="Tu T."/>
            <person name="Chai C.Y."/>
            <person name="Gao J.L."/>
            <person name="Fan L.J."/>
            <person name="van de Weg E."/>
            <person name="Wang J.Y."/>
            <person name="Gao Z.S."/>
        </authorList>
    </citation>
    <scope>NUCLEOTIDE SEQUENCE [LARGE SCALE GENOMIC DNA]</scope>
    <source>
        <tissue evidence="2">Leaves</tissue>
    </source>
</reference>
<feature type="region of interest" description="Disordered" evidence="1">
    <location>
        <begin position="1"/>
        <end position="31"/>
    </location>
</feature>
<dbReference type="EMBL" id="RXIC02000023">
    <property type="protein sequence ID" value="KAB1214555.1"/>
    <property type="molecule type" value="Genomic_DNA"/>
</dbReference>
<gene>
    <name evidence="2" type="ORF">CJ030_MR5G013402</name>
</gene>